<dbReference type="PROSITE" id="PS01055">
    <property type="entry name" value="DNA_LIGASE_N1"/>
    <property type="match status" value="1"/>
</dbReference>
<evidence type="ECO:0000256" key="5">
    <source>
        <dbReference type="ARBA" id="ARBA00022705"/>
    </source>
</evidence>
<dbReference type="SUPFAM" id="SSF50249">
    <property type="entry name" value="Nucleic acid-binding proteins"/>
    <property type="match status" value="1"/>
</dbReference>
<accession>A0A1V4T8F9</accession>
<dbReference type="Pfam" id="PF03119">
    <property type="entry name" value="DNA_ligase_ZBD"/>
    <property type="match status" value="1"/>
</dbReference>
<evidence type="ECO:0000256" key="13">
    <source>
        <dbReference type="ARBA" id="ARBA00060881"/>
    </source>
</evidence>
<dbReference type="Pfam" id="PF01653">
    <property type="entry name" value="DNA_ligase_aden"/>
    <property type="match status" value="1"/>
</dbReference>
<dbReference type="InterPro" id="IPR001357">
    <property type="entry name" value="BRCT_dom"/>
</dbReference>
<dbReference type="Gene3D" id="1.10.150.20">
    <property type="entry name" value="5' to 3' exonuclease, C-terminal subdomain"/>
    <property type="match status" value="2"/>
</dbReference>
<evidence type="ECO:0000256" key="15">
    <source>
        <dbReference type="RuleBase" id="RU000618"/>
    </source>
</evidence>
<dbReference type="InterPro" id="IPR033136">
    <property type="entry name" value="DNA_ligase_CS"/>
</dbReference>
<keyword evidence="7 14" id="KW-0227">DNA damage</keyword>
<evidence type="ECO:0000256" key="14">
    <source>
        <dbReference type="HAMAP-Rule" id="MF_01588"/>
    </source>
</evidence>
<dbReference type="GO" id="GO:0006281">
    <property type="term" value="P:DNA repair"/>
    <property type="evidence" value="ECO:0007669"/>
    <property type="project" value="UniProtKB-KW"/>
</dbReference>
<proteinExistence type="inferred from homology"/>
<comment type="caution">
    <text evidence="14">Lacks conserved residue(s) required for the propagation of feature annotation.</text>
</comment>
<evidence type="ECO:0000313" key="18">
    <source>
        <dbReference type="Proteomes" id="UP000191418"/>
    </source>
</evidence>
<dbReference type="SMART" id="SM00532">
    <property type="entry name" value="LIGANc"/>
    <property type="match status" value="1"/>
</dbReference>
<evidence type="ECO:0000256" key="11">
    <source>
        <dbReference type="ARBA" id="ARBA00023204"/>
    </source>
</evidence>
<dbReference type="InterPro" id="IPR001679">
    <property type="entry name" value="DNA_ligase"/>
</dbReference>
<dbReference type="SUPFAM" id="SSF47781">
    <property type="entry name" value="RuvA domain 2-like"/>
    <property type="match status" value="1"/>
</dbReference>
<dbReference type="STRING" id="64969.SAMN02745127_00328"/>
<dbReference type="PIRSF" id="PIRSF001604">
    <property type="entry name" value="LigA"/>
    <property type="match status" value="1"/>
</dbReference>
<dbReference type="InterPro" id="IPR004149">
    <property type="entry name" value="Znf_DNAligase_C4"/>
</dbReference>
<dbReference type="Pfam" id="PF03120">
    <property type="entry name" value="OB_DNA_ligase"/>
    <property type="match status" value="1"/>
</dbReference>
<evidence type="ECO:0000256" key="7">
    <source>
        <dbReference type="ARBA" id="ARBA00022763"/>
    </source>
</evidence>
<keyword evidence="5 14" id="KW-0235">DNA replication</keyword>
<dbReference type="GO" id="GO:0046872">
    <property type="term" value="F:metal ion binding"/>
    <property type="evidence" value="ECO:0007669"/>
    <property type="project" value="UniProtKB-KW"/>
</dbReference>
<keyword evidence="18" id="KW-1185">Reference proteome</keyword>
<evidence type="ECO:0000256" key="4">
    <source>
        <dbReference type="ARBA" id="ARBA00022598"/>
    </source>
</evidence>
<dbReference type="GO" id="GO:0005829">
    <property type="term" value="C:cytosol"/>
    <property type="evidence" value="ECO:0007669"/>
    <property type="project" value="TreeGrafter"/>
</dbReference>
<feature type="binding site" evidence="14">
    <location>
        <position position="414"/>
    </location>
    <ligand>
        <name>Zn(2+)</name>
        <dbReference type="ChEBI" id="CHEBI:29105"/>
    </ligand>
</feature>
<dbReference type="FunFam" id="3.30.470.30:FF:000001">
    <property type="entry name" value="DNA ligase"/>
    <property type="match status" value="1"/>
</dbReference>
<feature type="binding site" evidence="14">
    <location>
        <position position="435"/>
    </location>
    <ligand>
        <name>Zn(2+)</name>
        <dbReference type="ChEBI" id="CHEBI:29105"/>
    </ligand>
</feature>
<gene>
    <name evidence="14 17" type="primary">ligA</name>
    <name evidence="17" type="ORF">BTE48_02560</name>
</gene>
<dbReference type="InterPro" id="IPR003583">
    <property type="entry name" value="Hlx-hairpin-Hlx_DNA-bd_motif"/>
</dbReference>
<dbReference type="PANTHER" id="PTHR23389:SF9">
    <property type="entry name" value="DNA LIGASE"/>
    <property type="match status" value="1"/>
</dbReference>
<evidence type="ECO:0000256" key="1">
    <source>
        <dbReference type="ARBA" id="ARBA00004067"/>
    </source>
</evidence>
<dbReference type="SMART" id="SM00278">
    <property type="entry name" value="HhH1"/>
    <property type="match status" value="4"/>
</dbReference>
<feature type="binding site" evidence="14">
    <location>
        <begin position="35"/>
        <end position="39"/>
    </location>
    <ligand>
        <name>NAD(+)</name>
        <dbReference type="ChEBI" id="CHEBI:57540"/>
    </ligand>
</feature>
<dbReference type="Gene3D" id="2.40.50.140">
    <property type="entry name" value="Nucleic acid-binding proteins"/>
    <property type="match status" value="1"/>
</dbReference>
<evidence type="ECO:0000256" key="2">
    <source>
        <dbReference type="ARBA" id="ARBA00012722"/>
    </source>
</evidence>
<dbReference type="GO" id="GO:0003677">
    <property type="term" value="F:DNA binding"/>
    <property type="evidence" value="ECO:0007669"/>
    <property type="project" value="InterPro"/>
</dbReference>
<name>A0A1V4T8F9_9GAMM</name>
<feature type="binding site" evidence="14">
    <location>
        <position position="317"/>
    </location>
    <ligand>
        <name>NAD(+)</name>
        <dbReference type="ChEBI" id="CHEBI:57540"/>
    </ligand>
</feature>
<dbReference type="EC" id="6.5.1.2" evidence="2 14"/>
<dbReference type="EMBL" id="MTSM01000002">
    <property type="protein sequence ID" value="OPX56853.1"/>
    <property type="molecule type" value="Genomic_DNA"/>
</dbReference>
<dbReference type="InterPro" id="IPR013840">
    <property type="entry name" value="DNAligase_N"/>
</dbReference>
<dbReference type="InterPro" id="IPR041663">
    <property type="entry name" value="DisA/LigA_HHH"/>
</dbReference>
<dbReference type="Gene3D" id="3.40.50.10190">
    <property type="entry name" value="BRCT domain"/>
    <property type="match status" value="1"/>
</dbReference>
<comment type="similarity">
    <text evidence="13 14">Belongs to the NAD-dependent DNA ligase family. LigA subfamily.</text>
</comment>
<dbReference type="GO" id="GO:0003911">
    <property type="term" value="F:DNA ligase (NAD+) activity"/>
    <property type="evidence" value="ECO:0007669"/>
    <property type="project" value="UniProtKB-UniRule"/>
</dbReference>
<dbReference type="CDD" id="cd00114">
    <property type="entry name" value="LIGANc"/>
    <property type="match status" value="1"/>
</dbReference>
<dbReference type="InterPro" id="IPR018239">
    <property type="entry name" value="DNA_ligase_AS"/>
</dbReference>
<evidence type="ECO:0000313" key="17">
    <source>
        <dbReference type="EMBL" id="OPX56853.1"/>
    </source>
</evidence>
<dbReference type="FunFam" id="1.10.150.20:FF:000007">
    <property type="entry name" value="DNA ligase"/>
    <property type="match status" value="1"/>
</dbReference>
<feature type="domain" description="BRCT" evidence="16">
    <location>
        <begin position="595"/>
        <end position="681"/>
    </location>
</feature>
<dbReference type="PANTHER" id="PTHR23389">
    <property type="entry name" value="CHROMOSOME TRANSMISSION FIDELITY FACTOR 18"/>
    <property type="match status" value="1"/>
</dbReference>
<dbReference type="InterPro" id="IPR012340">
    <property type="entry name" value="NA-bd_OB-fold"/>
</dbReference>
<dbReference type="Gene3D" id="1.10.287.610">
    <property type="entry name" value="Helix hairpin bin"/>
    <property type="match status" value="1"/>
</dbReference>
<feature type="binding site" evidence="14">
    <location>
        <position position="411"/>
    </location>
    <ligand>
        <name>Zn(2+)</name>
        <dbReference type="ChEBI" id="CHEBI:29105"/>
    </ligand>
</feature>
<keyword evidence="10 14" id="KW-0520">NAD</keyword>
<dbReference type="HAMAP" id="MF_01588">
    <property type="entry name" value="DNA_ligase_A"/>
    <property type="match status" value="1"/>
</dbReference>
<dbReference type="GO" id="GO:0006260">
    <property type="term" value="P:DNA replication"/>
    <property type="evidence" value="ECO:0007669"/>
    <property type="project" value="UniProtKB-KW"/>
</dbReference>
<keyword evidence="14" id="KW-0464">Manganese</keyword>
<keyword evidence="9 14" id="KW-0460">Magnesium</keyword>
<reference evidence="17 18" key="1">
    <citation type="submission" date="2017-01" db="EMBL/GenBank/DDBJ databases">
        <title>Genome Sequencing of a Marine Spirillum, Oceanospirillum multiglobuliferum ATCC 33336, from Japan.</title>
        <authorList>
            <person name="Carney J.G."/>
            <person name="Trachtenberg A.M."/>
            <person name="Rheaume B.A."/>
            <person name="Linnane J.D."/>
            <person name="Pitts N.L."/>
            <person name="Mykles D.L."/>
            <person name="Maclea K.S."/>
        </authorList>
    </citation>
    <scope>NUCLEOTIDE SEQUENCE [LARGE SCALE GENOMIC DNA]</scope>
    <source>
        <strain evidence="17 18">ATCC 33336</strain>
    </source>
</reference>
<dbReference type="SUPFAM" id="SSF52113">
    <property type="entry name" value="BRCT domain"/>
    <property type="match status" value="1"/>
</dbReference>
<dbReference type="NCBIfam" id="NF005932">
    <property type="entry name" value="PRK07956.1"/>
    <property type="match status" value="1"/>
</dbReference>
<dbReference type="SUPFAM" id="SSF56091">
    <property type="entry name" value="DNA ligase/mRNA capping enzyme, catalytic domain"/>
    <property type="match status" value="1"/>
</dbReference>
<comment type="cofactor">
    <cofactor evidence="14">
        <name>Mg(2+)</name>
        <dbReference type="ChEBI" id="CHEBI:18420"/>
    </cofactor>
    <cofactor evidence="14">
        <name>Mn(2+)</name>
        <dbReference type="ChEBI" id="CHEBI:29035"/>
    </cofactor>
</comment>
<dbReference type="Pfam" id="PF00533">
    <property type="entry name" value="BRCT"/>
    <property type="match status" value="1"/>
</dbReference>
<feature type="binding site" evidence="14">
    <location>
        <position position="116"/>
    </location>
    <ligand>
        <name>NAD(+)</name>
        <dbReference type="ChEBI" id="CHEBI:57540"/>
    </ligand>
</feature>
<dbReference type="Pfam" id="PF12826">
    <property type="entry name" value="HHH_2"/>
    <property type="match status" value="1"/>
</dbReference>
<comment type="function">
    <text evidence="1 14">DNA ligase that catalyzes the formation of phosphodiester linkages between 5'-phosphoryl and 3'-hydroxyl groups in double-stranded DNA using NAD as a coenzyme and as the energy source for the reaction. It is essential for DNA replication and repair of damaged DNA.</text>
</comment>
<dbReference type="InterPro" id="IPR004150">
    <property type="entry name" value="NAD_DNA_ligase_OB"/>
</dbReference>
<evidence type="ECO:0000256" key="10">
    <source>
        <dbReference type="ARBA" id="ARBA00023027"/>
    </source>
</evidence>
<comment type="catalytic activity">
    <reaction evidence="12 14 15">
        <text>NAD(+) + (deoxyribonucleotide)n-3'-hydroxyl + 5'-phospho-(deoxyribonucleotide)m = (deoxyribonucleotide)n+m + AMP + beta-nicotinamide D-nucleotide.</text>
        <dbReference type="EC" id="6.5.1.2"/>
    </reaction>
</comment>
<feature type="binding site" evidence="14">
    <location>
        <begin position="84"/>
        <end position="85"/>
    </location>
    <ligand>
        <name>NAD(+)</name>
        <dbReference type="ChEBI" id="CHEBI:57540"/>
    </ligand>
</feature>
<keyword evidence="4 14" id="KW-0436">Ligase</keyword>
<feature type="binding site" evidence="14">
    <location>
        <position position="139"/>
    </location>
    <ligand>
        <name>NAD(+)</name>
        <dbReference type="ChEBI" id="CHEBI:57540"/>
    </ligand>
</feature>
<dbReference type="FunFam" id="1.10.287.610:FF:000002">
    <property type="entry name" value="DNA ligase"/>
    <property type="match status" value="1"/>
</dbReference>
<protein>
    <recommendedName>
        <fullName evidence="3 14">DNA ligase</fullName>
        <ecNumber evidence="2 14">6.5.1.2</ecNumber>
    </recommendedName>
    <alternativeName>
        <fullName evidence="14">Polydeoxyribonucleotide synthase [NAD(+)]</fullName>
    </alternativeName>
</protein>
<dbReference type="CDD" id="cd17748">
    <property type="entry name" value="BRCT_DNA_ligase_like"/>
    <property type="match status" value="1"/>
</dbReference>
<evidence type="ECO:0000256" key="8">
    <source>
        <dbReference type="ARBA" id="ARBA00022833"/>
    </source>
</evidence>
<dbReference type="Pfam" id="PF14520">
    <property type="entry name" value="HHH_5"/>
    <property type="match status" value="1"/>
</dbReference>
<feature type="binding site" evidence="14">
    <location>
        <position position="293"/>
    </location>
    <ligand>
        <name>NAD(+)</name>
        <dbReference type="ChEBI" id="CHEBI:57540"/>
    </ligand>
</feature>
<evidence type="ECO:0000259" key="16">
    <source>
        <dbReference type="PROSITE" id="PS50172"/>
    </source>
</evidence>
<dbReference type="Gene3D" id="6.20.10.30">
    <property type="match status" value="1"/>
</dbReference>
<dbReference type="InterPro" id="IPR013839">
    <property type="entry name" value="DNAligase_adenylation"/>
</dbReference>
<dbReference type="Proteomes" id="UP000191418">
    <property type="component" value="Unassembled WGS sequence"/>
</dbReference>
<dbReference type="FunFam" id="1.10.150.20:FF:000006">
    <property type="entry name" value="DNA ligase"/>
    <property type="match status" value="1"/>
</dbReference>
<dbReference type="PROSITE" id="PS50172">
    <property type="entry name" value="BRCT"/>
    <property type="match status" value="1"/>
</dbReference>
<keyword evidence="6 14" id="KW-0479">Metal-binding</keyword>
<keyword evidence="8 14" id="KW-0862">Zinc</keyword>
<dbReference type="Gene3D" id="3.30.470.30">
    <property type="entry name" value="DNA ligase/mRNA capping enzyme"/>
    <property type="match status" value="1"/>
</dbReference>
<evidence type="ECO:0000256" key="6">
    <source>
        <dbReference type="ARBA" id="ARBA00022723"/>
    </source>
</evidence>
<feature type="binding site" evidence="14">
    <location>
        <position position="176"/>
    </location>
    <ligand>
        <name>NAD(+)</name>
        <dbReference type="ChEBI" id="CHEBI:57540"/>
    </ligand>
</feature>
<dbReference type="InterPro" id="IPR010994">
    <property type="entry name" value="RuvA_2-like"/>
</dbReference>
<dbReference type="FunFam" id="2.40.50.140:FF:000012">
    <property type="entry name" value="DNA ligase"/>
    <property type="match status" value="1"/>
</dbReference>
<comment type="caution">
    <text evidence="17">The sequence shown here is derived from an EMBL/GenBank/DDBJ whole genome shotgun (WGS) entry which is preliminary data.</text>
</comment>
<dbReference type="SMART" id="SM00292">
    <property type="entry name" value="BRCT"/>
    <property type="match status" value="1"/>
</dbReference>
<organism evidence="17 18">
    <name type="scientific">Oceanospirillum multiglobuliferum</name>
    <dbReference type="NCBI Taxonomy" id="64969"/>
    <lineage>
        <taxon>Bacteria</taxon>
        <taxon>Pseudomonadati</taxon>
        <taxon>Pseudomonadota</taxon>
        <taxon>Gammaproteobacteria</taxon>
        <taxon>Oceanospirillales</taxon>
        <taxon>Oceanospirillaceae</taxon>
        <taxon>Oceanospirillum</taxon>
    </lineage>
</organism>
<keyword evidence="11 14" id="KW-0234">DNA repair</keyword>
<feature type="active site" description="N6-AMP-lysine intermediate" evidence="14">
    <location>
        <position position="118"/>
    </location>
</feature>
<evidence type="ECO:0000256" key="12">
    <source>
        <dbReference type="ARBA" id="ARBA00034005"/>
    </source>
</evidence>
<dbReference type="InterPro" id="IPR036420">
    <property type="entry name" value="BRCT_dom_sf"/>
</dbReference>
<sequence>MNLQQQAAEEIAQLSAELNHHNHLYYVLDQPSIPDAEYDRLMRRLQALEAEFPDLVQVDSPSQRVGGIALDSFKQVQHVVPMLSLDNAFDDEEFSAFNRRVRDRLKVEAEIEYACEPKLDGIALSLRYEKGFLVQAATRGDGQTGEEITQNVRTIGSVPLRLQGDNWPEVLEVRGEVYMPKAGFERLNRLALENGEKVFVNPRNAAAGSLRQLDSKVTASRPLEFCAYSMGEVSEGYLPARHSEMLQQLSELGFRLNPELQVVSGVQGCLDYYRALGARRNELPFEIDGIVFKVNHFELQKQLGFVSRAPRWAIAYKFPAQEEMTRLNDVEFQVGRTGAITPVARLAPVYVGGVTVSNATLHNADEVARLGVMVGDMVIVRRAGDVIPQIVSVVLEKRPADASPVLFPAVCPVCGSETERAEGEAVVRCAGGLVCAAQRKEGIKHFASRKALDVEGLGDKLVELLVDQNLVNGLPDLFHLQVEQVAALERMGPKSAQNLLDALNKSKKTTLARFIYALGIREVGEVTANQLAQHFTNLESLIEADETALLAVPDVGPIVAHHLVTFFRQPHNLESIKALLAEGIEWPAIAPKPAAETLPLAEQIIVLTGSLQSLSRDEAKARLQALGAKVTGSVSKKTHLVVAGEAAGSKLTKAEQLGIPVLDEAGLLALLAQQEAPVLQD</sequence>
<evidence type="ECO:0000256" key="3">
    <source>
        <dbReference type="ARBA" id="ARBA00013308"/>
    </source>
</evidence>
<dbReference type="PROSITE" id="PS01056">
    <property type="entry name" value="DNA_LIGASE_N2"/>
    <property type="match status" value="1"/>
</dbReference>
<evidence type="ECO:0000256" key="9">
    <source>
        <dbReference type="ARBA" id="ARBA00022842"/>
    </source>
</evidence>
<dbReference type="AlphaFoldDB" id="A0A1V4T8F9"/>
<dbReference type="NCBIfam" id="TIGR00575">
    <property type="entry name" value="dnlj"/>
    <property type="match status" value="1"/>
</dbReference>